<name>A0A7U4QJ69_DESA2</name>
<dbReference type="GO" id="GO:0050560">
    <property type="term" value="F:aspartate-tRNA(Asn) ligase activity"/>
    <property type="evidence" value="ECO:0007669"/>
    <property type="project" value="UniProtKB-EC"/>
</dbReference>
<proteinExistence type="inferred from homology"/>
<keyword evidence="3 7" id="KW-0547">Nucleotide-binding</keyword>
<dbReference type="InterPro" id="IPR045864">
    <property type="entry name" value="aa-tRNA-synth_II/BPL/LPL"/>
</dbReference>
<dbReference type="InterPro" id="IPR002312">
    <property type="entry name" value="Asp/Asn-tRNA-synth_IIb"/>
</dbReference>
<dbReference type="Gene3D" id="3.30.930.10">
    <property type="entry name" value="Bira Bifunctional Protein, Domain 2"/>
    <property type="match status" value="1"/>
</dbReference>
<dbReference type="GO" id="GO:0005737">
    <property type="term" value="C:cytoplasm"/>
    <property type="evidence" value="ECO:0007669"/>
    <property type="project" value="UniProtKB-SubCell"/>
</dbReference>
<dbReference type="CDD" id="cd00777">
    <property type="entry name" value="AspRS_core"/>
    <property type="match status" value="1"/>
</dbReference>
<dbReference type="InterPro" id="IPR012340">
    <property type="entry name" value="NA-bd_OB-fold"/>
</dbReference>
<dbReference type="NCBIfam" id="TIGR00459">
    <property type="entry name" value="aspS_bact"/>
    <property type="match status" value="1"/>
</dbReference>
<keyword evidence="2 7" id="KW-0436">Ligase</keyword>
<feature type="site" description="Important for tRNA non-discrimination" evidence="7">
    <location>
        <position position="39"/>
    </location>
</feature>
<feature type="binding site" evidence="7">
    <location>
        <position position="229"/>
    </location>
    <ligand>
        <name>L-aspartate</name>
        <dbReference type="ChEBI" id="CHEBI:29991"/>
    </ligand>
</feature>
<dbReference type="PRINTS" id="PR01042">
    <property type="entry name" value="TRNASYNTHASP"/>
</dbReference>
<comment type="subunit">
    <text evidence="7">Homodimer.</text>
</comment>
<comment type="function">
    <text evidence="7">Aspartyl-tRNA synthetase with relaxed tRNA specificity since it is able to aspartylate not only its cognate tRNA(Asp) but also tRNA(Asn). Reaction proceeds in two steps: L-aspartate is first activated by ATP to form Asp-AMP and then transferred to the acceptor end of tRNA(Asp/Asn).</text>
</comment>
<dbReference type="SUPFAM" id="SSF50249">
    <property type="entry name" value="Nucleic acid-binding proteins"/>
    <property type="match status" value="1"/>
</dbReference>
<dbReference type="EC" id="6.1.1.23" evidence="7"/>
<keyword evidence="10" id="KW-1185">Reference proteome</keyword>
<feature type="binding site" evidence="7">
    <location>
        <position position="238"/>
    </location>
    <ligand>
        <name>ATP</name>
        <dbReference type="ChEBI" id="CHEBI:30616"/>
    </ligand>
</feature>
<dbReference type="HAMAP" id="MF_00044">
    <property type="entry name" value="Asp_tRNA_synth_type1"/>
    <property type="match status" value="1"/>
</dbReference>
<dbReference type="InterPro" id="IPR004365">
    <property type="entry name" value="NA-bd_OB_tRNA"/>
</dbReference>
<dbReference type="GO" id="GO:0003676">
    <property type="term" value="F:nucleic acid binding"/>
    <property type="evidence" value="ECO:0007669"/>
    <property type="project" value="InterPro"/>
</dbReference>
<dbReference type="InterPro" id="IPR004524">
    <property type="entry name" value="Asp-tRNA-ligase_1"/>
</dbReference>
<evidence type="ECO:0000259" key="8">
    <source>
        <dbReference type="PROSITE" id="PS50862"/>
    </source>
</evidence>
<comment type="similarity">
    <text evidence="1 7">Belongs to the class-II aminoacyl-tRNA synthetase family. Type 1 subfamily.</text>
</comment>
<accession>A0A7U4QJ69</accession>
<feature type="domain" description="Aminoacyl-transfer RNA synthetases class-II family profile" evidence="8">
    <location>
        <begin position="158"/>
        <end position="563"/>
    </location>
</feature>
<dbReference type="AlphaFoldDB" id="A0A7U4QJ69"/>
<dbReference type="InterPro" id="IPR006195">
    <property type="entry name" value="aa-tRNA-synth_II"/>
</dbReference>
<keyword evidence="7" id="KW-0963">Cytoplasm</keyword>
<evidence type="ECO:0000256" key="1">
    <source>
        <dbReference type="ARBA" id="ARBA00006303"/>
    </source>
</evidence>
<dbReference type="InterPro" id="IPR047089">
    <property type="entry name" value="Asp-tRNA-ligase_1_N"/>
</dbReference>
<evidence type="ECO:0000256" key="5">
    <source>
        <dbReference type="ARBA" id="ARBA00022917"/>
    </source>
</evidence>
<evidence type="ECO:0000313" key="10">
    <source>
        <dbReference type="Proteomes" id="UP000070560"/>
    </source>
</evidence>
<sequence length="599" mass="68669">MDIDSLGDWKRTHFCAAITEKDLKKEVILMGWVQRRRDHGGVIFVDLRDRTGLVQVVFDPSISKQAHERADYLRAEWVIAVKGRVRHRPQGMENPKLATGYFEVAVNEIKILNTSPSLPILIEDHVQIGEAVRLNFRYLDLRRPCLMRNIIKRHECAQAVRQFLSEHGFLEIETPFLTKSTPEGARDFLVPSRLHPGKFYALPQSPQLFKQILMISGFDRYFQIVRCFRDEDLRADRQPEFTQIDMEMSFVNEEDVMEISEELLVYLCEKVFGKKPSTPFPKLTYAEALSRYGTDRPDLRFGLELQEITDIMTKSKFEVFASVVEKGGVIKAINLKKGSVFSRKEIDDLTKFVLEFGAKGLAWIKVKGAEWQSPIVKFFSEEEKNALAQRLKMKEGDLVFFVADEPQIVHEALANLRVELARKMNLIPEDAISFCWITEFPMFEYDAIEGRWQTVHHPFTMPKEEDLLYLPEHPEKVKARSYDIVLNGTEIGGGSIRIHHRDIQELIFKVIELSEKEAKEKFGFLLEALSYGAPPHGGIAFGFDRLLMLLCGCESIREVIAFPKTQKATCLLSDAPSPVTAEQLDELSLKLDVAKIQDA</sequence>
<dbReference type="Pfam" id="PF02938">
    <property type="entry name" value="GAD"/>
    <property type="match status" value="1"/>
</dbReference>
<feature type="binding site" evidence="7">
    <location>
        <begin position="542"/>
        <end position="545"/>
    </location>
    <ligand>
        <name>ATP</name>
        <dbReference type="ChEBI" id="CHEBI:30616"/>
    </ligand>
</feature>
<keyword evidence="4 7" id="KW-0067">ATP-binding</keyword>
<dbReference type="KEGG" id="daw:HS1_000526"/>
<evidence type="ECO:0000313" key="9">
    <source>
        <dbReference type="EMBL" id="AMM40332.1"/>
    </source>
</evidence>
<dbReference type="InterPro" id="IPR004364">
    <property type="entry name" value="Aa-tRNA-synt_II"/>
</dbReference>
<feature type="binding site" evidence="7">
    <location>
        <position position="183"/>
    </location>
    <ligand>
        <name>L-aspartate</name>
        <dbReference type="ChEBI" id="CHEBI:29991"/>
    </ligand>
</feature>
<evidence type="ECO:0000256" key="3">
    <source>
        <dbReference type="ARBA" id="ARBA00022741"/>
    </source>
</evidence>
<organism evidence="9 10">
    <name type="scientific">Desulfofervidus auxilii</name>
    <dbReference type="NCBI Taxonomy" id="1621989"/>
    <lineage>
        <taxon>Bacteria</taxon>
        <taxon>Pseudomonadati</taxon>
        <taxon>Thermodesulfobacteriota</taxon>
        <taxon>Candidatus Desulfofervidia</taxon>
        <taxon>Candidatus Desulfofervidales</taxon>
        <taxon>Candidatus Desulfofervidaceae</taxon>
        <taxon>Candidatus Desulfofervidus</taxon>
    </lineage>
</organism>
<protein>
    <recommendedName>
        <fullName evidence="7">Aspartate--tRNA(Asp/Asn) ligase</fullName>
        <ecNumber evidence="7">6.1.1.23</ecNumber>
    </recommendedName>
    <alternativeName>
        <fullName evidence="7">Aspartyl-tRNA synthetase</fullName>
        <shortName evidence="7">AspRS</shortName>
    </alternativeName>
    <alternativeName>
        <fullName evidence="7">Non-discriminating aspartyl-tRNA synthetase</fullName>
        <shortName evidence="7">ND-AspRS</shortName>
    </alternativeName>
</protein>
<dbReference type="PANTHER" id="PTHR22594">
    <property type="entry name" value="ASPARTYL/LYSYL-TRNA SYNTHETASE"/>
    <property type="match status" value="1"/>
</dbReference>
<comment type="catalytic activity">
    <reaction evidence="7">
        <text>tRNA(Asx) + L-aspartate + ATP = L-aspartyl-tRNA(Asx) + AMP + diphosphate</text>
        <dbReference type="Rhea" id="RHEA:18349"/>
        <dbReference type="Rhea" id="RHEA-COMP:9710"/>
        <dbReference type="Rhea" id="RHEA-COMP:9711"/>
        <dbReference type="ChEBI" id="CHEBI:29991"/>
        <dbReference type="ChEBI" id="CHEBI:30616"/>
        <dbReference type="ChEBI" id="CHEBI:33019"/>
        <dbReference type="ChEBI" id="CHEBI:78442"/>
        <dbReference type="ChEBI" id="CHEBI:78516"/>
        <dbReference type="ChEBI" id="CHEBI:456215"/>
        <dbReference type="EC" id="6.1.1.23"/>
    </reaction>
</comment>
<feature type="binding site" evidence="7">
    <location>
        <position position="490"/>
    </location>
    <ligand>
        <name>ATP</name>
        <dbReference type="ChEBI" id="CHEBI:30616"/>
    </ligand>
</feature>
<evidence type="ECO:0000256" key="7">
    <source>
        <dbReference type="HAMAP-Rule" id="MF_00044"/>
    </source>
</evidence>
<dbReference type="GO" id="GO:0005524">
    <property type="term" value="F:ATP binding"/>
    <property type="evidence" value="ECO:0007669"/>
    <property type="project" value="UniProtKB-UniRule"/>
</dbReference>
<feature type="binding site" evidence="7">
    <location>
        <position position="456"/>
    </location>
    <ligand>
        <name>L-aspartate</name>
        <dbReference type="ChEBI" id="CHEBI:29991"/>
    </ligand>
</feature>
<dbReference type="InterPro" id="IPR047090">
    <property type="entry name" value="AspRS_core"/>
</dbReference>
<feature type="site" description="Important for tRNA non-discrimination" evidence="7">
    <location>
        <position position="91"/>
    </location>
</feature>
<evidence type="ECO:0000256" key="2">
    <source>
        <dbReference type="ARBA" id="ARBA00022598"/>
    </source>
</evidence>
<dbReference type="Proteomes" id="UP000070560">
    <property type="component" value="Chromosome"/>
</dbReference>
<keyword evidence="6 7" id="KW-0030">Aminoacyl-tRNA synthetase</keyword>
<dbReference type="Pfam" id="PF01336">
    <property type="entry name" value="tRNA_anti-codon"/>
    <property type="match status" value="1"/>
</dbReference>
<evidence type="ECO:0000256" key="6">
    <source>
        <dbReference type="ARBA" id="ARBA00023146"/>
    </source>
</evidence>
<feature type="region of interest" description="Aspartate" evidence="7">
    <location>
        <begin position="207"/>
        <end position="210"/>
    </location>
</feature>
<dbReference type="InterPro" id="IPR029351">
    <property type="entry name" value="GAD_dom"/>
</dbReference>
<dbReference type="SUPFAM" id="SSF55261">
    <property type="entry name" value="GAD domain-like"/>
    <property type="match status" value="1"/>
</dbReference>
<gene>
    <name evidence="7" type="primary">aspS</name>
    <name evidence="9" type="ORF">HS1_000526</name>
</gene>
<dbReference type="PANTHER" id="PTHR22594:SF5">
    <property type="entry name" value="ASPARTATE--TRNA LIGASE, MITOCHONDRIAL"/>
    <property type="match status" value="1"/>
</dbReference>
<evidence type="ECO:0000256" key="4">
    <source>
        <dbReference type="ARBA" id="ARBA00022840"/>
    </source>
</evidence>
<reference evidence="9 10" key="1">
    <citation type="submission" date="2015-10" db="EMBL/GenBank/DDBJ databases">
        <title>Candidatus Desulfofervidus auxilii, a hydrogenotrophic sulfate-reducing bacterium involved in the thermophilic anaerobic oxidation of methane.</title>
        <authorList>
            <person name="Krukenberg V."/>
            <person name="Richter M."/>
            <person name="Wegener G."/>
        </authorList>
    </citation>
    <scope>NUCLEOTIDE SEQUENCE [LARGE SCALE GENOMIC DNA]</scope>
    <source>
        <strain evidence="9 10">HS1</strain>
    </source>
</reference>
<feature type="binding site" evidence="7">
    <location>
        <position position="497"/>
    </location>
    <ligand>
        <name>L-aspartate</name>
        <dbReference type="ChEBI" id="CHEBI:29991"/>
    </ligand>
</feature>
<dbReference type="NCBIfam" id="NF001750">
    <property type="entry name" value="PRK00476.1"/>
    <property type="match status" value="1"/>
</dbReference>
<feature type="binding site" evidence="7">
    <location>
        <begin position="229"/>
        <end position="231"/>
    </location>
    <ligand>
        <name>ATP</name>
        <dbReference type="ChEBI" id="CHEBI:30616"/>
    </ligand>
</feature>
<keyword evidence="5 7" id="KW-0648">Protein biosynthesis</keyword>
<dbReference type="InterPro" id="IPR004115">
    <property type="entry name" value="GAD-like_sf"/>
</dbReference>
<comment type="subcellular location">
    <subcellularLocation>
        <location evidence="7">Cytoplasm</location>
    </subcellularLocation>
</comment>
<dbReference type="PROSITE" id="PS50862">
    <property type="entry name" value="AA_TRNA_LIGASE_II"/>
    <property type="match status" value="1"/>
</dbReference>
<dbReference type="GO" id="GO:0006422">
    <property type="term" value="P:aspartyl-tRNA aminoacylation"/>
    <property type="evidence" value="ECO:0007669"/>
    <property type="project" value="UniProtKB-UniRule"/>
</dbReference>
<dbReference type="SUPFAM" id="SSF55681">
    <property type="entry name" value="Class II aaRS and biotin synthetases"/>
    <property type="match status" value="1"/>
</dbReference>
<dbReference type="GO" id="GO:0004815">
    <property type="term" value="F:aspartate-tRNA ligase activity"/>
    <property type="evidence" value="ECO:0007669"/>
    <property type="project" value="UniProtKB-UniRule"/>
</dbReference>
<dbReference type="Gene3D" id="3.30.1360.30">
    <property type="entry name" value="GAD-like domain"/>
    <property type="match status" value="1"/>
</dbReference>
<dbReference type="EMBL" id="CP013015">
    <property type="protein sequence ID" value="AMM40332.1"/>
    <property type="molecule type" value="Genomic_DNA"/>
</dbReference>
<dbReference type="CDD" id="cd04317">
    <property type="entry name" value="EcAspRS_like_N"/>
    <property type="match status" value="1"/>
</dbReference>
<dbReference type="Gene3D" id="2.40.50.140">
    <property type="entry name" value="Nucleic acid-binding proteins"/>
    <property type="match status" value="1"/>
</dbReference>
<dbReference type="Pfam" id="PF00152">
    <property type="entry name" value="tRNA-synt_2"/>
    <property type="match status" value="1"/>
</dbReference>